<dbReference type="EMBL" id="CAMXCT010000539">
    <property type="protein sequence ID" value="CAI3980136.1"/>
    <property type="molecule type" value="Genomic_DNA"/>
</dbReference>
<reference evidence="2" key="2">
    <citation type="submission" date="2024-04" db="EMBL/GenBank/DDBJ databases">
        <authorList>
            <person name="Chen Y."/>
            <person name="Shah S."/>
            <person name="Dougan E. K."/>
            <person name="Thang M."/>
            <person name="Chan C."/>
        </authorList>
    </citation>
    <scope>NUCLEOTIDE SEQUENCE [LARGE SCALE GENOMIC DNA]</scope>
</reference>
<dbReference type="OrthoDB" id="10525070at2759"/>
<feature type="non-terminal residue" evidence="1">
    <location>
        <position position="1"/>
    </location>
</feature>
<evidence type="ECO:0000313" key="2">
    <source>
        <dbReference type="EMBL" id="CAL1133511.1"/>
    </source>
</evidence>
<comment type="caution">
    <text evidence="1">The sequence shown here is derived from an EMBL/GenBank/DDBJ whole genome shotgun (WGS) entry which is preliminary data.</text>
</comment>
<dbReference type="EMBL" id="CAMXCT020000539">
    <property type="protein sequence ID" value="CAL1133511.1"/>
    <property type="molecule type" value="Genomic_DNA"/>
</dbReference>
<dbReference type="Proteomes" id="UP001152797">
    <property type="component" value="Unassembled WGS sequence"/>
</dbReference>
<keyword evidence="3" id="KW-1185">Reference proteome</keyword>
<evidence type="ECO:0000313" key="3">
    <source>
        <dbReference type="Proteomes" id="UP001152797"/>
    </source>
</evidence>
<name>A0A9P1FLC3_9DINO</name>
<organism evidence="1">
    <name type="scientific">Cladocopium goreaui</name>
    <dbReference type="NCBI Taxonomy" id="2562237"/>
    <lineage>
        <taxon>Eukaryota</taxon>
        <taxon>Sar</taxon>
        <taxon>Alveolata</taxon>
        <taxon>Dinophyceae</taxon>
        <taxon>Suessiales</taxon>
        <taxon>Symbiodiniaceae</taxon>
        <taxon>Cladocopium</taxon>
    </lineage>
</organism>
<gene>
    <name evidence="1" type="ORF">C1SCF055_LOCUS8040</name>
</gene>
<sequence>GSARCGVALQRPHCMTLRADLQRFVHFAAMHMKRSPKRSLQAALCDWKLPQIFVASDVTCIRGSQGDGYPFLERPFQFHVVGMALWTARPRLRTERDYQGERMTMYCDSDDAKAYEVRLELCAHAALLAAGGIELPKEEKPVLVLPVIGLGGSSFHPQDAVVLALKSFRRRFTQFFHSIYICCGDRGPNYSLSDFVESAVNRSAYMMALNDSLAAKALPWHWDQRPFCVRGIDGIFASKNRWMGRAPSFDIFVRRLNGPAYVVTIKDDRRSAERKQIVEKAEVHHGFGTLRASHHRKKLQAADELIKAQRREGNWPADMVHVKLGGLRDNLELSPEFEDVQMSDLERNRKSLQALDVPGWMCIPVRPNDYLSGACPYKKGLD</sequence>
<protein>
    <submittedName>
        <fullName evidence="1">Uncharacterized protein</fullName>
    </submittedName>
</protein>
<dbReference type="AlphaFoldDB" id="A0A9P1FLC3"/>
<accession>A0A9P1FLC3</accession>
<evidence type="ECO:0000313" key="1">
    <source>
        <dbReference type="EMBL" id="CAI3980136.1"/>
    </source>
</evidence>
<dbReference type="EMBL" id="CAMXCT030000539">
    <property type="protein sequence ID" value="CAL4767448.1"/>
    <property type="molecule type" value="Genomic_DNA"/>
</dbReference>
<reference evidence="1" key="1">
    <citation type="submission" date="2022-10" db="EMBL/GenBank/DDBJ databases">
        <authorList>
            <person name="Chen Y."/>
            <person name="Dougan E. K."/>
            <person name="Chan C."/>
            <person name="Rhodes N."/>
            <person name="Thang M."/>
        </authorList>
    </citation>
    <scope>NUCLEOTIDE SEQUENCE</scope>
</reference>
<proteinExistence type="predicted"/>